<dbReference type="AlphaFoldDB" id="A0A8R1YVM3"/>
<feature type="transmembrane region" description="Helical" evidence="2">
    <location>
        <begin position="162"/>
        <end position="187"/>
    </location>
</feature>
<keyword evidence="2" id="KW-0812">Transmembrane</keyword>
<proteinExistence type="inferred from homology"/>
<evidence type="ECO:0000313" key="4">
    <source>
        <dbReference type="Proteomes" id="UP000005239"/>
    </source>
</evidence>
<dbReference type="EnsemblMetazoa" id="PPA40477.1">
    <property type="protein sequence ID" value="PPA40477.1"/>
    <property type="gene ID" value="WBGene00278846"/>
</dbReference>
<evidence type="ECO:0000256" key="2">
    <source>
        <dbReference type="SAM" id="Phobius"/>
    </source>
</evidence>
<sequence>MVHLAHFLKRYHTDILLFLRQFTPLRLSEEIEIIKCYFLLILTVFSILQLTANIAFHSVPLHRNLRYIFVCAIFHAWIGAISRGFLLSGQMFMNESIDHLASQLNDKERVLIVFSFFVVLIITGGVMFIIVFLYNLRKVAKLSGRRANRYSLARSFQLRENIILRSVVPIFVITSPSLLFLTAYLFLPLQFNFYPLFSIAIFDLWTSGPMADNRYPQDFPQYCLFWSTVYPLDWQNPLCTQLAQLSSGLCHNQQRHRHIHRPDRIHIWDGIVIPYPRWNNSGVALDDSGLGVSSLRGWKIRRIGKIEVLCRSSSTEKSSTFPLSSVQLGTRSAVPAVAVALPTIDRKMR</sequence>
<reference evidence="3" key="2">
    <citation type="submission" date="2022-06" db="UniProtKB">
        <authorList>
            <consortium name="EnsemblMetazoa"/>
        </authorList>
    </citation>
    <scope>IDENTIFICATION</scope>
    <source>
        <strain evidence="3">PS312</strain>
    </source>
</reference>
<keyword evidence="2" id="KW-0472">Membrane</keyword>
<keyword evidence="4" id="KW-1185">Reference proteome</keyword>
<evidence type="ECO:0000313" key="3">
    <source>
        <dbReference type="EnsemblMetazoa" id="PPA40477.1"/>
    </source>
</evidence>
<dbReference type="InterPro" id="IPR052860">
    <property type="entry name" value="NRL-GPCR1"/>
</dbReference>
<dbReference type="Proteomes" id="UP000005239">
    <property type="component" value="Unassembled WGS sequence"/>
</dbReference>
<dbReference type="InterPro" id="IPR004151">
    <property type="entry name" value="7TM_GPCR_serpentine_rcpt_Sre"/>
</dbReference>
<protein>
    <recommendedName>
        <fullName evidence="5">G protein-coupled receptor</fullName>
    </recommendedName>
</protein>
<keyword evidence="2" id="KW-1133">Transmembrane helix</keyword>
<feature type="transmembrane region" description="Helical" evidence="2">
    <location>
        <begin position="37"/>
        <end position="56"/>
    </location>
</feature>
<dbReference type="GO" id="GO:0016020">
    <property type="term" value="C:membrane"/>
    <property type="evidence" value="ECO:0007669"/>
    <property type="project" value="InterPro"/>
</dbReference>
<organism evidence="3 4">
    <name type="scientific">Pristionchus pacificus</name>
    <name type="common">Parasitic nematode worm</name>
    <dbReference type="NCBI Taxonomy" id="54126"/>
    <lineage>
        <taxon>Eukaryota</taxon>
        <taxon>Metazoa</taxon>
        <taxon>Ecdysozoa</taxon>
        <taxon>Nematoda</taxon>
        <taxon>Chromadorea</taxon>
        <taxon>Rhabditida</taxon>
        <taxon>Rhabditina</taxon>
        <taxon>Diplogasteromorpha</taxon>
        <taxon>Diplogasteroidea</taxon>
        <taxon>Neodiplogasteridae</taxon>
        <taxon>Pristionchus</taxon>
    </lineage>
</organism>
<accession>A0A8R1YVM3</accession>
<evidence type="ECO:0008006" key="5">
    <source>
        <dbReference type="Google" id="ProtNLM"/>
    </source>
</evidence>
<gene>
    <name evidence="3" type="primary">WBGene00278846</name>
</gene>
<feature type="transmembrane region" description="Helical" evidence="2">
    <location>
        <begin position="68"/>
        <end position="92"/>
    </location>
</feature>
<dbReference type="PANTHER" id="PTHR47521">
    <property type="entry name" value="SERPENTINE RECEPTOR, CLASS E (EPSILON)-RELATED"/>
    <property type="match status" value="1"/>
</dbReference>
<dbReference type="Pfam" id="PF03125">
    <property type="entry name" value="Sre"/>
    <property type="match status" value="1"/>
</dbReference>
<name>A0A8R1YVM3_PRIPA</name>
<dbReference type="PANTHER" id="PTHR47521:SF7">
    <property type="entry name" value="SERPENTINE RECEPTOR CLASS EPSILON-6"/>
    <property type="match status" value="1"/>
</dbReference>
<evidence type="ECO:0000256" key="1">
    <source>
        <dbReference type="ARBA" id="ARBA00006803"/>
    </source>
</evidence>
<reference evidence="4" key="1">
    <citation type="journal article" date="2008" name="Nat. Genet.">
        <title>The Pristionchus pacificus genome provides a unique perspective on nematode lifestyle and parasitism.</title>
        <authorList>
            <person name="Dieterich C."/>
            <person name="Clifton S.W."/>
            <person name="Schuster L.N."/>
            <person name="Chinwalla A."/>
            <person name="Delehaunty K."/>
            <person name="Dinkelacker I."/>
            <person name="Fulton L."/>
            <person name="Fulton R."/>
            <person name="Godfrey J."/>
            <person name="Minx P."/>
            <person name="Mitreva M."/>
            <person name="Roeseler W."/>
            <person name="Tian H."/>
            <person name="Witte H."/>
            <person name="Yang S.P."/>
            <person name="Wilson R.K."/>
            <person name="Sommer R.J."/>
        </authorList>
    </citation>
    <scope>NUCLEOTIDE SEQUENCE [LARGE SCALE GENOMIC DNA]</scope>
    <source>
        <strain evidence="4">PS312</strain>
    </source>
</reference>
<comment type="similarity">
    <text evidence="1">Belongs to the nematode receptor-like protein sre family.</text>
</comment>
<feature type="transmembrane region" description="Helical" evidence="2">
    <location>
        <begin position="112"/>
        <end position="136"/>
    </location>
</feature>
<dbReference type="GO" id="GO:0007606">
    <property type="term" value="P:sensory perception of chemical stimulus"/>
    <property type="evidence" value="ECO:0007669"/>
    <property type="project" value="InterPro"/>
</dbReference>